<feature type="compositionally biased region" description="Pro residues" evidence="1">
    <location>
        <begin position="580"/>
        <end position="589"/>
    </location>
</feature>
<accession>A0A1I8HC06</accession>
<dbReference type="InterPro" id="IPR012337">
    <property type="entry name" value="RNaseH-like_sf"/>
</dbReference>
<feature type="transmembrane region" description="Helical" evidence="2">
    <location>
        <begin position="892"/>
        <end position="915"/>
    </location>
</feature>
<feature type="transmembrane region" description="Helical" evidence="2">
    <location>
        <begin position="1253"/>
        <end position="1271"/>
    </location>
</feature>
<dbReference type="InterPro" id="IPR036397">
    <property type="entry name" value="RNaseH_sf"/>
</dbReference>
<feature type="compositionally biased region" description="Low complexity" evidence="1">
    <location>
        <begin position="922"/>
        <end position="940"/>
    </location>
</feature>
<evidence type="ECO:0000256" key="1">
    <source>
        <dbReference type="SAM" id="MobiDB-lite"/>
    </source>
</evidence>
<feature type="region of interest" description="Disordered" evidence="1">
    <location>
        <begin position="291"/>
        <end position="314"/>
    </location>
</feature>
<evidence type="ECO:0000313" key="4">
    <source>
        <dbReference type="WBParaSite" id="maker-uti_cns_0005227-snap-gene-0.2-mRNA-1"/>
    </source>
</evidence>
<feature type="compositionally biased region" description="Basic and acidic residues" evidence="1">
    <location>
        <begin position="544"/>
        <end position="574"/>
    </location>
</feature>
<dbReference type="Proteomes" id="UP000095280">
    <property type="component" value="Unplaced"/>
</dbReference>
<feature type="compositionally biased region" description="Low complexity" evidence="1">
    <location>
        <begin position="830"/>
        <end position="844"/>
    </location>
</feature>
<feature type="compositionally biased region" description="Low complexity" evidence="1">
    <location>
        <begin position="528"/>
        <end position="537"/>
    </location>
</feature>
<feature type="region of interest" description="Disordered" evidence="1">
    <location>
        <begin position="952"/>
        <end position="1005"/>
    </location>
</feature>
<dbReference type="InterPro" id="IPR028082">
    <property type="entry name" value="Peripla_BP_I"/>
</dbReference>
<dbReference type="SUPFAM" id="SSF53098">
    <property type="entry name" value="Ribonuclease H-like"/>
    <property type="match status" value="1"/>
</dbReference>
<keyword evidence="2" id="KW-1133">Transmembrane helix</keyword>
<feature type="compositionally biased region" description="Low complexity" evidence="1">
    <location>
        <begin position="35"/>
        <end position="46"/>
    </location>
</feature>
<dbReference type="SUPFAM" id="SSF53822">
    <property type="entry name" value="Periplasmic binding protein-like I"/>
    <property type="match status" value="1"/>
</dbReference>
<dbReference type="WBParaSite" id="maker-uti_cns_0005227-snap-gene-0.2-mRNA-1">
    <property type="protein sequence ID" value="maker-uti_cns_0005227-snap-gene-0.2-mRNA-1"/>
    <property type="gene ID" value="maker-uti_cns_0005227-snap-gene-0.2"/>
</dbReference>
<proteinExistence type="predicted"/>
<evidence type="ECO:0000313" key="3">
    <source>
        <dbReference type="Proteomes" id="UP000095280"/>
    </source>
</evidence>
<evidence type="ECO:0000256" key="2">
    <source>
        <dbReference type="SAM" id="Phobius"/>
    </source>
</evidence>
<keyword evidence="2" id="KW-0812">Transmembrane</keyword>
<reference evidence="4" key="1">
    <citation type="submission" date="2016-11" db="UniProtKB">
        <authorList>
            <consortium name="WormBaseParasite"/>
        </authorList>
    </citation>
    <scope>IDENTIFICATION</scope>
</reference>
<feature type="region of interest" description="Disordered" evidence="1">
    <location>
        <begin position="1063"/>
        <end position="1092"/>
    </location>
</feature>
<feature type="region of interest" description="Disordered" evidence="1">
    <location>
        <begin position="25"/>
        <end position="57"/>
    </location>
</feature>
<feature type="region of interest" description="Disordered" evidence="1">
    <location>
        <begin position="347"/>
        <end position="375"/>
    </location>
</feature>
<keyword evidence="3" id="KW-1185">Reference proteome</keyword>
<feature type="region of interest" description="Disordered" evidence="1">
    <location>
        <begin position="528"/>
        <end position="598"/>
    </location>
</feature>
<feature type="compositionally biased region" description="Basic residues" evidence="1">
    <location>
        <begin position="353"/>
        <end position="368"/>
    </location>
</feature>
<feature type="region of interest" description="Disordered" evidence="1">
    <location>
        <begin position="921"/>
        <end position="940"/>
    </location>
</feature>
<feature type="region of interest" description="Disordered" evidence="1">
    <location>
        <begin position="830"/>
        <end position="855"/>
    </location>
</feature>
<keyword evidence="2" id="KW-0472">Membrane</keyword>
<dbReference type="GO" id="GO:0003676">
    <property type="term" value="F:nucleic acid binding"/>
    <property type="evidence" value="ECO:0007669"/>
    <property type="project" value="InterPro"/>
</dbReference>
<protein>
    <submittedName>
        <fullName evidence="4">RNase H domain-containing protein</fullName>
    </submittedName>
</protein>
<dbReference type="Gene3D" id="3.30.420.10">
    <property type="entry name" value="Ribonuclease H-like superfamily/Ribonuclease H"/>
    <property type="match status" value="1"/>
</dbReference>
<organism evidence="3 4">
    <name type="scientific">Macrostomum lignano</name>
    <dbReference type="NCBI Taxonomy" id="282301"/>
    <lineage>
        <taxon>Eukaryota</taxon>
        <taxon>Metazoa</taxon>
        <taxon>Spiralia</taxon>
        <taxon>Lophotrochozoa</taxon>
        <taxon>Platyhelminthes</taxon>
        <taxon>Rhabditophora</taxon>
        <taxon>Macrostomorpha</taxon>
        <taxon>Macrostomida</taxon>
        <taxon>Macrostomidae</taxon>
        <taxon>Macrostomum</taxon>
    </lineage>
</organism>
<sequence>MIPRMMQHSRITKATAATMTAVLMGSDMPRPDKPSGSWSSGHSSTGQAPPEIPPGEAASRIGAVVGLERTRRWPRVPQHDGLQVEAGVTAGLGVGVRKELAVGEAAEQLHLRGADVIAHQQAVLPAGLWVMCGPSTSAEFAAASGSTADEFSSRSRTARVPLTARCPRGWQVSITGAVVVKVSGGGAKMMSKVPTAECGAYSSTGFSSIIVGPSLQHPTEQRATDLHSRSDSHNPRNFFGPPGRLLKFQPVCAGFRVPHQGGQESLHICAQLQLLCFGAINADQPAGRAQVGCQSSSPSETHPPWRQKVSSCQPRKLPRPIAAAPQTAQDAACTTLLLLLPHPPNKPGSLARGRCRRPRRVKKPRPRKRTADFPGSGLHFLRLLLHPPSSPRQSGPLHLASPPPHRCYIVASGGSQLCCFFFHLRLRGGEMGHREVQQNIGCRRLSARAQQQSLAAACGSWQLASSVVLFFRRASWKNLENPQQGRQIASTLDSRPEPAIIKEHGTDLPRAEVPAVSWLVGRLRPLLQQQQQQQNGRPPRPLSRTREAPQVEKEKRSETRTAKGGREGRQRFEAFDSPLRYPPPYPAPRDPGDQNTARVPSDCVLAQRPLLAGRQCRPVSQKIRLLLREEAHAAQREDAVKEQAAAEDEPEAAKPPYSLGPELILGVALTQTQLESPNQSTFRGCFSQAWGCQSVCACTTPDCTLSGADICKARHRFCYSRVRVAAVSEPQLIEKGCIGGWRAERDCRHSMVSLVDADTYQVCCSGPWCNGAPLERIPQLRVTTRSLPASTEATASPPQSAVAGADRLSSQQVSSVVSLSAAASAAPTASESAAARDAASPTTEPFASVGGRGSQEPLSVLRQATPWPSQPVRRSPGGYPLDAGVSDLVHPVYIAVPVMSLCLIVTALAALVLVIRRREQLEGPPEQSQQQRQQRGEPQQYSMYFRNSLLSPEPRRSQQGHLLSWCQQPEPPPQQPQQPQCRRPLLSCNGRRPSTSNSEPFPFPLKDTEEPCWLSRRPSGGQPTTLGAAFAKTKAGAGSKLTKVSGIKPSWNPSRFCIAHAGNRTESETSPGLRESRIGNDPPETRRSATEDTIKSWGDRKIHYFTDGSASEGTENGGAACVAVAPTSGQVIWIEGAATGRWCSSFQAELSALHLALDHILETKQDSALILTDSQSAIAALKDKDHFLECPALAGARHATDLHQLEDLADGDLVASGGASDGAPKRQRKNKVRPIVWCRAPQRHSGCSPRMKLLWVSVYLLVQLLLCFGSASARRIAVLAQTGSADRSLVEAAVSKLVNGHWVFPLFKTEPLNFEWLQVADALEAVQRGLSLASTSNATSFLEAAAAVLQRVAAPVAAVLHDEFQDHKLVEELQLELSAKGIASSTFQINNSVGNLNLTLTNMIKAKIRNIVVLCDPGTVLNIVNLAQKTGTLQPNYFWTVIDTGVRLASIEDLLPANESANILVIRESAIDLKTASAGCTSQLKTVFPDCQTSRYSMLELKAVEAVLSFASATHSLLDSSGLPASNVSCRPLQPWSAGPALAAQLKQLRQPLSAGSSWTPSDYFLEVQATFHDEFSDPVRFVNSGRFFVGNGSLEVSFRYRGRSLIFPNTFIDFKNRTLRSRPYMQYSNGTVGIPGAISTDIIHFLSLHLNYS</sequence>
<dbReference type="Gene3D" id="3.40.50.2300">
    <property type="match status" value="2"/>
</dbReference>
<feature type="compositionally biased region" description="Basic and acidic residues" evidence="1">
    <location>
        <begin position="1074"/>
        <end position="1092"/>
    </location>
</feature>
<name>A0A1I8HC06_9PLAT</name>